<dbReference type="PROSITE" id="PS50172">
    <property type="entry name" value="BRCT"/>
    <property type="match status" value="1"/>
</dbReference>
<organism evidence="2 3">
    <name type="scientific">Microbulbifer epialgicus</name>
    <dbReference type="NCBI Taxonomy" id="393907"/>
    <lineage>
        <taxon>Bacteria</taxon>
        <taxon>Pseudomonadati</taxon>
        <taxon>Pseudomonadota</taxon>
        <taxon>Gammaproteobacteria</taxon>
        <taxon>Cellvibrionales</taxon>
        <taxon>Microbulbiferaceae</taxon>
        <taxon>Microbulbifer</taxon>
    </lineage>
</organism>
<dbReference type="InterPro" id="IPR001357">
    <property type="entry name" value="BRCT_dom"/>
</dbReference>
<proteinExistence type="predicted"/>
<protein>
    <submittedName>
        <fullName evidence="2">BRCT domain-containing protein</fullName>
    </submittedName>
</protein>
<gene>
    <name evidence="2" type="ORF">ACCI49_21845</name>
</gene>
<sequence length="201" mass="22330">MDIFTRFNRKHLQDRQIDTLIGLSKGIAADGLVNQSEAEFLHDWLYQNSETKNPIILNLLDKVSGMLSDGVLDKEESAELLAILESISGEISEYGEVPKTSTLPICTPPPSIHFIGKAFLFTGTCAYGSRKECQEVIDSLGGVNAPRVTKSLDYLVLGTYVTDSWIHESFGRKIEKAVEYRDSGLPLAIVTEEHWANEARL</sequence>
<dbReference type="CDD" id="cd17748">
    <property type="entry name" value="BRCT_DNA_ligase_like"/>
    <property type="match status" value="1"/>
</dbReference>
<dbReference type="Proteomes" id="UP001569428">
    <property type="component" value="Unassembled WGS sequence"/>
</dbReference>
<evidence type="ECO:0000259" key="1">
    <source>
        <dbReference type="PROSITE" id="PS50172"/>
    </source>
</evidence>
<accession>A0ABV4P589</accession>
<dbReference type="Gene3D" id="3.40.50.10190">
    <property type="entry name" value="BRCT domain"/>
    <property type="match status" value="1"/>
</dbReference>
<evidence type="ECO:0000313" key="2">
    <source>
        <dbReference type="EMBL" id="MFA0813537.1"/>
    </source>
</evidence>
<evidence type="ECO:0000313" key="3">
    <source>
        <dbReference type="Proteomes" id="UP001569428"/>
    </source>
</evidence>
<dbReference type="SUPFAM" id="SSF52113">
    <property type="entry name" value="BRCT domain"/>
    <property type="match status" value="1"/>
</dbReference>
<dbReference type="EMBL" id="JBGMEK010000105">
    <property type="protein sequence ID" value="MFA0813537.1"/>
    <property type="molecule type" value="Genomic_DNA"/>
</dbReference>
<dbReference type="RefSeq" id="WP_371841353.1">
    <property type="nucleotide sequence ID" value="NZ_JBGMEK010000105.1"/>
</dbReference>
<dbReference type="InterPro" id="IPR036420">
    <property type="entry name" value="BRCT_dom_sf"/>
</dbReference>
<keyword evidence="3" id="KW-1185">Reference proteome</keyword>
<comment type="caution">
    <text evidence="2">The sequence shown here is derived from an EMBL/GenBank/DDBJ whole genome shotgun (WGS) entry which is preliminary data.</text>
</comment>
<reference evidence="2 3" key="1">
    <citation type="submission" date="2024-08" db="EMBL/GenBank/DDBJ databases">
        <authorList>
            <person name="Ishaq N."/>
        </authorList>
    </citation>
    <scope>NUCLEOTIDE SEQUENCE [LARGE SCALE GENOMIC DNA]</scope>
    <source>
        <strain evidence="2 3">DSM 18651</strain>
    </source>
</reference>
<feature type="domain" description="BRCT" evidence="1">
    <location>
        <begin position="109"/>
        <end position="201"/>
    </location>
</feature>
<name>A0ABV4P589_9GAMM</name>